<gene>
    <name evidence="10" type="primary">INSL3</name>
    <name evidence="9" type="ORF">CCAP1982_LOCUS12126</name>
</gene>
<evidence type="ECO:0000256" key="7">
    <source>
        <dbReference type="SAM" id="SignalP"/>
    </source>
</evidence>
<dbReference type="EMBL" id="CAJHJT010000034">
    <property type="protein sequence ID" value="CAD7003689.1"/>
    <property type="molecule type" value="Genomic_DNA"/>
</dbReference>
<dbReference type="AlphaFoldDB" id="W8C6C5"/>
<evidence type="ECO:0000256" key="5">
    <source>
        <dbReference type="ARBA" id="ARBA00023157"/>
    </source>
</evidence>
<dbReference type="SMART" id="SM00078">
    <property type="entry name" value="IlGF"/>
    <property type="match status" value="1"/>
</dbReference>
<dbReference type="GO" id="GO:0005576">
    <property type="term" value="C:extracellular region"/>
    <property type="evidence" value="ECO:0007669"/>
    <property type="project" value="UniProtKB-SubCell"/>
</dbReference>
<dbReference type="InterPro" id="IPR036438">
    <property type="entry name" value="Insulin-like_sf"/>
</dbReference>
<reference evidence="9" key="3">
    <citation type="submission" date="2020-11" db="EMBL/GenBank/DDBJ databases">
        <authorList>
            <person name="Whitehead M."/>
        </authorList>
    </citation>
    <scope>NUCLEOTIDE SEQUENCE</scope>
    <source>
        <strain evidence="9">EGII</strain>
    </source>
</reference>
<name>W8C6C5_CERCA</name>
<feature type="signal peptide" evidence="7">
    <location>
        <begin position="1"/>
        <end position="24"/>
    </location>
</feature>
<protein>
    <submittedName>
        <fullName evidence="9">(Mediterranean fruit fly) hypothetical protein</fullName>
    </submittedName>
    <submittedName>
        <fullName evidence="10">Putative insulin-like peptide 3</fullName>
    </submittedName>
</protein>
<dbReference type="Gene3D" id="1.10.100.10">
    <property type="entry name" value="Insulin-like"/>
    <property type="match status" value="1"/>
</dbReference>
<keyword evidence="4 7" id="KW-0732">Signal</keyword>
<sequence>MSLSLVKICAMLLVVVVVLDQSAGRTVCGPALDAVLKTICIHGYNTKFKKSMEWDDLGNNEIDDELPFGYATFPFLSKMRGEHINSLAKTRRHRDAENVAKIGVYDECCNKACTYNEILSYCNQMPILLE</sequence>
<dbReference type="GeneID" id="105665118"/>
<dbReference type="Pfam" id="PF00049">
    <property type="entry name" value="Insulin"/>
    <property type="match status" value="1"/>
</dbReference>
<dbReference type="KEGG" id="ccat:105665118"/>
<evidence type="ECO:0000313" key="10">
    <source>
        <dbReference type="EMBL" id="JAC05369.1"/>
    </source>
</evidence>
<organism evidence="10">
    <name type="scientific">Ceratitis capitata</name>
    <name type="common">Mediterranean fruit fly</name>
    <name type="synonym">Tephritis capitata</name>
    <dbReference type="NCBI Taxonomy" id="7213"/>
    <lineage>
        <taxon>Eukaryota</taxon>
        <taxon>Metazoa</taxon>
        <taxon>Ecdysozoa</taxon>
        <taxon>Arthropoda</taxon>
        <taxon>Hexapoda</taxon>
        <taxon>Insecta</taxon>
        <taxon>Pterygota</taxon>
        <taxon>Neoptera</taxon>
        <taxon>Endopterygota</taxon>
        <taxon>Diptera</taxon>
        <taxon>Brachycera</taxon>
        <taxon>Muscomorpha</taxon>
        <taxon>Tephritoidea</taxon>
        <taxon>Tephritidae</taxon>
        <taxon>Ceratitis</taxon>
        <taxon>Ceratitis</taxon>
    </lineage>
</organism>
<evidence type="ECO:0000313" key="9">
    <source>
        <dbReference type="EMBL" id="CAD7003689.1"/>
    </source>
</evidence>
<comment type="subcellular location">
    <subcellularLocation>
        <location evidence="6">Secreted</location>
    </subcellularLocation>
</comment>
<evidence type="ECO:0000256" key="3">
    <source>
        <dbReference type="ARBA" id="ARBA00022685"/>
    </source>
</evidence>
<evidence type="ECO:0000256" key="4">
    <source>
        <dbReference type="ARBA" id="ARBA00022729"/>
    </source>
</evidence>
<evidence type="ECO:0000313" key="11">
    <source>
        <dbReference type="Proteomes" id="UP000606786"/>
    </source>
</evidence>
<feature type="domain" description="Insulin-like" evidence="8">
    <location>
        <begin position="25"/>
        <end position="122"/>
    </location>
</feature>
<dbReference type="Proteomes" id="UP000606786">
    <property type="component" value="Unassembled WGS sequence"/>
</dbReference>
<dbReference type="PANTHER" id="PTHR13647">
    <property type="entry name" value="INSULIN-LIKE PEPTIDE 2-RELATED"/>
    <property type="match status" value="1"/>
</dbReference>
<dbReference type="OrthoDB" id="10019596at2759"/>
<evidence type="ECO:0000256" key="6">
    <source>
        <dbReference type="RuleBase" id="RU000406"/>
    </source>
</evidence>
<dbReference type="InterPro" id="IPR016179">
    <property type="entry name" value="Insulin-like"/>
</dbReference>
<keyword evidence="5" id="KW-1015">Disulfide bond</keyword>
<dbReference type="EMBL" id="GAMC01001187">
    <property type="protein sequence ID" value="JAC05369.1"/>
    <property type="molecule type" value="mRNA"/>
</dbReference>
<keyword evidence="3" id="KW-0165">Cleavage on pair of basic residues</keyword>
<dbReference type="SUPFAM" id="SSF56994">
    <property type="entry name" value="Insulin-like"/>
    <property type="match status" value="1"/>
</dbReference>
<evidence type="ECO:0000256" key="2">
    <source>
        <dbReference type="ARBA" id="ARBA00011207"/>
    </source>
</evidence>
<comment type="similarity">
    <text evidence="1 6">Belongs to the insulin family.</text>
</comment>
<proteinExistence type="evidence at transcript level"/>
<dbReference type="PROSITE" id="PS00262">
    <property type="entry name" value="INSULIN"/>
    <property type="match status" value="1"/>
</dbReference>
<keyword evidence="6" id="KW-0964">Secreted</keyword>
<comment type="subunit">
    <text evidence="2">Heterodimer of a B chain and an A chain linked by two disulfide bonds.</text>
</comment>
<accession>W8C6C5</accession>
<feature type="chain" id="PRO_5033708435" evidence="7">
    <location>
        <begin position="25"/>
        <end position="130"/>
    </location>
</feature>
<dbReference type="GO" id="GO:0005179">
    <property type="term" value="F:hormone activity"/>
    <property type="evidence" value="ECO:0007669"/>
    <property type="project" value="InterPro"/>
</dbReference>
<dbReference type="PANTHER" id="PTHR13647:SF4">
    <property type="entry name" value="INSULIN-LIKE PEPTIDE 1-RELATED"/>
    <property type="match status" value="1"/>
</dbReference>
<evidence type="ECO:0000256" key="1">
    <source>
        <dbReference type="ARBA" id="ARBA00009034"/>
    </source>
</evidence>
<reference evidence="10" key="1">
    <citation type="submission" date="2013-07" db="EMBL/GenBank/DDBJ databases">
        <authorList>
            <person name="Geib S."/>
        </authorList>
    </citation>
    <scope>NUCLEOTIDE SEQUENCE</scope>
</reference>
<reference evidence="10" key="2">
    <citation type="journal article" date="2014" name="BMC Genomics">
        <title>A genomic perspective to assessing quality of mass-reared SIT flies used in Mediterranean fruit fly (Ceratitis capitata) eradication in California.</title>
        <authorList>
            <person name="Calla B."/>
            <person name="Hall B."/>
            <person name="Hou S."/>
            <person name="Geib S.M."/>
        </authorList>
    </citation>
    <scope>NUCLEOTIDE SEQUENCE</scope>
</reference>
<evidence type="ECO:0000259" key="8">
    <source>
        <dbReference type="SMART" id="SM00078"/>
    </source>
</evidence>
<dbReference type="CDD" id="cd04366">
    <property type="entry name" value="IlGF_insulin_bombyxin_like"/>
    <property type="match status" value="1"/>
</dbReference>
<keyword evidence="11" id="KW-1185">Reference proteome</keyword>
<dbReference type="InterPro" id="IPR022353">
    <property type="entry name" value="Insulin_CS"/>
</dbReference>